<evidence type="ECO:0000256" key="1">
    <source>
        <dbReference type="SAM" id="MobiDB-lite"/>
    </source>
</evidence>
<organism evidence="2">
    <name type="scientific">Oryza meridionalis</name>
    <dbReference type="NCBI Taxonomy" id="40149"/>
    <lineage>
        <taxon>Eukaryota</taxon>
        <taxon>Viridiplantae</taxon>
        <taxon>Streptophyta</taxon>
        <taxon>Embryophyta</taxon>
        <taxon>Tracheophyta</taxon>
        <taxon>Spermatophyta</taxon>
        <taxon>Magnoliopsida</taxon>
        <taxon>Liliopsida</taxon>
        <taxon>Poales</taxon>
        <taxon>Poaceae</taxon>
        <taxon>BOP clade</taxon>
        <taxon>Oryzoideae</taxon>
        <taxon>Oryzeae</taxon>
        <taxon>Oryzinae</taxon>
        <taxon>Oryza</taxon>
    </lineage>
</organism>
<dbReference type="EnsemblPlants" id="OMERI02G14760.1">
    <property type="protein sequence ID" value="OMERI02G14760.1"/>
    <property type="gene ID" value="OMERI02G14760"/>
</dbReference>
<evidence type="ECO:0000313" key="2">
    <source>
        <dbReference type="EnsemblPlants" id="OMERI02G14760.1"/>
    </source>
</evidence>
<evidence type="ECO:0000313" key="3">
    <source>
        <dbReference type="Proteomes" id="UP000008021"/>
    </source>
</evidence>
<dbReference type="Proteomes" id="UP000008021">
    <property type="component" value="Chromosome 2"/>
</dbReference>
<reference evidence="2" key="1">
    <citation type="submission" date="2015-04" db="UniProtKB">
        <authorList>
            <consortium name="EnsemblPlants"/>
        </authorList>
    </citation>
    <scope>IDENTIFICATION</scope>
</reference>
<dbReference type="Gramene" id="OMERI02G14760.1">
    <property type="protein sequence ID" value="OMERI02G14760.1"/>
    <property type="gene ID" value="OMERI02G14760"/>
</dbReference>
<name>A0A0E0CJT1_9ORYZ</name>
<protein>
    <submittedName>
        <fullName evidence="2">Uncharacterized protein</fullName>
    </submittedName>
</protein>
<accession>A0A0E0CJT1</accession>
<reference evidence="2" key="2">
    <citation type="submission" date="2018-05" db="EMBL/GenBank/DDBJ databases">
        <title>OmerRS3 (Oryza meridionalis Reference Sequence Version 3).</title>
        <authorList>
            <person name="Zhang J."/>
            <person name="Kudrna D."/>
            <person name="Lee S."/>
            <person name="Talag J."/>
            <person name="Welchert J."/>
            <person name="Wing R.A."/>
        </authorList>
    </citation>
    <scope>NUCLEOTIDE SEQUENCE [LARGE SCALE GENOMIC DNA]</scope>
    <source>
        <strain evidence="2">cv. OR44</strain>
    </source>
</reference>
<keyword evidence="3" id="KW-1185">Reference proteome</keyword>
<sequence length="309" mass="34880">MRGLLAVCHETFRPDLPKPCNQWGFNPKTSSLSGRSPHGEDYDAKTAEGEELRWYPTRLKASWAKTIWRRMYDEGIGIWHSASAIEAMDVLDTLMVRFRIKGEFVIEVREKKYVGGVEALSYIARDKLSLDVEAEQAKGKEQEAVQIDAGGLKGKSVMECAQDERMLVVYELESAPLASLPPSESESDNDYIPGDDSSSDDDEETRYKPAMQASEDDGNEAPYGGGEDEHSVEELGSDGEVRIRQDKHPRYKKKDGVHTFEHAMKFNCKKQFKKAITKYALAEKNVIDFAKDDQKRVKAKCDWSSGPWV</sequence>
<feature type="region of interest" description="Disordered" evidence="1">
    <location>
        <begin position="178"/>
        <end position="255"/>
    </location>
</feature>
<proteinExistence type="predicted"/>
<feature type="compositionally biased region" description="Basic and acidic residues" evidence="1">
    <location>
        <begin position="227"/>
        <end position="255"/>
    </location>
</feature>
<dbReference type="HOGENOM" id="CLU_901323_0_0_1"/>
<dbReference type="AlphaFoldDB" id="A0A0E0CJT1"/>